<dbReference type="InterPro" id="IPR032710">
    <property type="entry name" value="NTF2-like_dom_sf"/>
</dbReference>
<evidence type="ECO:0000256" key="2">
    <source>
        <dbReference type="ARBA" id="ARBA00022692"/>
    </source>
</evidence>
<organism evidence="7 8">
    <name type="scientific">Sphingomonas donggukensis</name>
    <dbReference type="NCBI Taxonomy" id="2949093"/>
    <lineage>
        <taxon>Bacteria</taxon>
        <taxon>Pseudomonadati</taxon>
        <taxon>Pseudomonadota</taxon>
        <taxon>Alphaproteobacteria</taxon>
        <taxon>Sphingomonadales</taxon>
        <taxon>Sphingomonadaceae</taxon>
        <taxon>Sphingomonas</taxon>
    </lineage>
</organism>
<accession>A0ABY4TSV4</accession>
<gene>
    <name evidence="7" type="ORF">M9980_10050</name>
</gene>
<evidence type="ECO:0000256" key="4">
    <source>
        <dbReference type="ARBA" id="ARBA00023136"/>
    </source>
</evidence>
<keyword evidence="4 5" id="KW-0472">Membrane</keyword>
<keyword evidence="8" id="KW-1185">Reference proteome</keyword>
<evidence type="ECO:0000256" key="1">
    <source>
        <dbReference type="ARBA" id="ARBA00004167"/>
    </source>
</evidence>
<feature type="transmembrane region" description="Helical" evidence="5">
    <location>
        <begin position="33"/>
        <end position="55"/>
    </location>
</feature>
<name>A0ABY4TSV4_9SPHN</name>
<dbReference type="CDD" id="cd16424">
    <property type="entry name" value="VirB8"/>
    <property type="match status" value="1"/>
</dbReference>
<evidence type="ECO:0000256" key="5">
    <source>
        <dbReference type="SAM" id="Phobius"/>
    </source>
</evidence>
<dbReference type="PIRSF" id="PIRSF003299">
    <property type="entry name" value="VirB8_PtlE"/>
    <property type="match status" value="1"/>
</dbReference>
<dbReference type="SUPFAM" id="SSF54427">
    <property type="entry name" value="NTF2-like"/>
    <property type="match status" value="1"/>
</dbReference>
<dbReference type="EMBL" id="CP098401">
    <property type="protein sequence ID" value="URW74905.1"/>
    <property type="molecule type" value="Genomic_DNA"/>
</dbReference>
<sequence>MTPKAREALDAYYAEAGSWGRDVAAEVARSRRIAWIVAGVASAIALAEALALVALTPLKTVEPYTLLVDRNTGFVQALAPLDPAKVAPDTALTQSFLVQYVIARESFDIAALQSNYRRVVQWSEGTARARYIAGVQASNPDSPLASLPRSSVVETRVKSVSPLGPDAALVRFDTQRRDAGGQAGPLRAFVAVIRYRYSGEPLKLEDRFVNPLGFEVSRYQRNAEALPPPEVQGTAATTAAAPSPLQAVVTPVATPTPGVTVRVTGGTVR</sequence>
<reference evidence="7" key="1">
    <citation type="submission" date="2022-05" db="EMBL/GenBank/DDBJ databases">
        <title>Sphingomonas sp. strain RMG20 Genome sequencing and assembly.</title>
        <authorList>
            <person name="Kim I."/>
        </authorList>
    </citation>
    <scope>NUCLEOTIDE SEQUENCE</scope>
    <source>
        <strain evidence="7">RMG20</strain>
    </source>
</reference>
<dbReference type="InterPro" id="IPR026264">
    <property type="entry name" value="VirB8/PtlE"/>
</dbReference>
<keyword evidence="3 5" id="KW-1133">Transmembrane helix</keyword>
<keyword evidence="2 5" id="KW-0812">Transmembrane</keyword>
<dbReference type="Pfam" id="PF04335">
    <property type="entry name" value="VirB8"/>
    <property type="match status" value="1"/>
</dbReference>
<feature type="domain" description="Bacterial virulence protein VirB8" evidence="6">
    <location>
        <begin position="16"/>
        <end position="224"/>
    </location>
</feature>
<evidence type="ECO:0000313" key="7">
    <source>
        <dbReference type="EMBL" id="URW74905.1"/>
    </source>
</evidence>
<dbReference type="RefSeq" id="WP_250750086.1">
    <property type="nucleotide sequence ID" value="NZ_CP098401.1"/>
</dbReference>
<evidence type="ECO:0000259" key="6">
    <source>
        <dbReference type="Pfam" id="PF04335"/>
    </source>
</evidence>
<proteinExistence type="predicted"/>
<dbReference type="Proteomes" id="UP001055580">
    <property type="component" value="Chromosome"/>
</dbReference>
<dbReference type="Gene3D" id="3.10.450.230">
    <property type="entry name" value="VirB8 protein"/>
    <property type="match status" value="1"/>
</dbReference>
<protein>
    <submittedName>
        <fullName evidence="7">VirB8/TrbF family protein</fullName>
    </submittedName>
</protein>
<dbReference type="InterPro" id="IPR007430">
    <property type="entry name" value="VirB8"/>
</dbReference>
<evidence type="ECO:0000256" key="3">
    <source>
        <dbReference type="ARBA" id="ARBA00022989"/>
    </source>
</evidence>
<evidence type="ECO:0000313" key="8">
    <source>
        <dbReference type="Proteomes" id="UP001055580"/>
    </source>
</evidence>
<comment type="subcellular location">
    <subcellularLocation>
        <location evidence="1">Membrane</location>
        <topology evidence="1">Single-pass membrane protein</topology>
    </subcellularLocation>
</comment>